<dbReference type="PROSITE" id="PS50963">
    <property type="entry name" value="LINK_2"/>
    <property type="match status" value="1"/>
</dbReference>
<evidence type="ECO:0000256" key="5">
    <source>
        <dbReference type="ARBA" id="ARBA00023136"/>
    </source>
</evidence>
<evidence type="ECO:0000256" key="8">
    <source>
        <dbReference type="ARBA" id="ARBA00023180"/>
    </source>
</evidence>
<dbReference type="SMART" id="SM00445">
    <property type="entry name" value="LINK"/>
    <property type="match status" value="1"/>
</dbReference>
<dbReference type="GO" id="GO:0007155">
    <property type="term" value="P:cell adhesion"/>
    <property type="evidence" value="ECO:0007669"/>
    <property type="project" value="InterPro"/>
</dbReference>
<sequence length="306" mass="33941">MSVINKPSANRPINTNSSFLQASMGNVNKSLSNVLPTSVSNNVNKLLPNVSLSSMMNDTIKPINSSINQAVNNGESTEYYIYIVVLLGFFVLALTLVIYFRDQIALGLAKTWDTIKELFGASTPVAPPLTPTFIPEQPPVVQRNVIEKLIPKRKSVFNIAESKYTYSDAEPLCKAFGAELATYDQVKEAYDKGADWCNYGWIKGQTAVYPTQKKTYDKLQTGPEEQRGSCGIPGINGGYFDNPELRFGVNCYGDRPNENDNDDRYKAANKNNMTPAVMEYDKKVRDFKGQLNQIPVNSFSAGTWAV</sequence>
<accession>A0A6C0BF11</accession>
<evidence type="ECO:0000259" key="10">
    <source>
        <dbReference type="PROSITE" id="PS50963"/>
    </source>
</evidence>
<dbReference type="Gene3D" id="3.10.100.10">
    <property type="entry name" value="Mannose-Binding Protein A, subunit A"/>
    <property type="match status" value="1"/>
</dbReference>
<evidence type="ECO:0000256" key="7">
    <source>
        <dbReference type="ARBA" id="ARBA00023170"/>
    </source>
</evidence>
<dbReference type="PANTHER" id="PTHR10225">
    <property type="entry name" value="HYALURONAN RECEPTOR"/>
    <property type="match status" value="1"/>
</dbReference>
<comment type="subcellular location">
    <subcellularLocation>
        <location evidence="1">Membrane</location>
        <topology evidence="1">Single-pass membrane protein</topology>
    </subcellularLocation>
</comment>
<keyword evidence="2 9" id="KW-0812">Transmembrane</keyword>
<name>A0A6C0BF11_9ZZZZ</name>
<dbReference type="GO" id="GO:0004888">
    <property type="term" value="F:transmembrane signaling receptor activity"/>
    <property type="evidence" value="ECO:0007669"/>
    <property type="project" value="TreeGrafter"/>
</dbReference>
<keyword evidence="7" id="KW-0675">Receptor</keyword>
<evidence type="ECO:0000256" key="2">
    <source>
        <dbReference type="ARBA" id="ARBA00022692"/>
    </source>
</evidence>
<reference evidence="11" key="1">
    <citation type="journal article" date="2020" name="Nature">
        <title>Giant virus diversity and host interactions through global metagenomics.</title>
        <authorList>
            <person name="Schulz F."/>
            <person name="Roux S."/>
            <person name="Paez-Espino D."/>
            <person name="Jungbluth S."/>
            <person name="Walsh D.A."/>
            <person name="Denef V.J."/>
            <person name="McMahon K.D."/>
            <person name="Konstantinidis K.T."/>
            <person name="Eloe-Fadrosh E.A."/>
            <person name="Kyrpides N.C."/>
            <person name="Woyke T."/>
        </authorList>
    </citation>
    <scope>NUCLEOTIDE SEQUENCE</scope>
    <source>
        <strain evidence="11">GVMAG-M-3300013004-44</strain>
    </source>
</reference>
<dbReference type="PANTHER" id="PTHR10225:SF5">
    <property type="entry name" value="C-TYPE LECTIN DOMAIN-CONTAINING PROTEIN"/>
    <property type="match status" value="1"/>
</dbReference>
<protein>
    <recommendedName>
        <fullName evidence="10">Link domain-containing protein</fullName>
    </recommendedName>
</protein>
<evidence type="ECO:0000313" key="11">
    <source>
        <dbReference type="EMBL" id="QHS90905.1"/>
    </source>
</evidence>
<dbReference type="Pfam" id="PF00193">
    <property type="entry name" value="Xlink"/>
    <property type="match status" value="1"/>
</dbReference>
<dbReference type="InterPro" id="IPR016187">
    <property type="entry name" value="CTDL_fold"/>
</dbReference>
<keyword evidence="8" id="KW-0325">Glycoprotein</keyword>
<dbReference type="EMBL" id="MN739154">
    <property type="protein sequence ID" value="QHS90905.1"/>
    <property type="molecule type" value="Genomic_DNA"/>
</dbReference>
<dbReference type="GO" id="GO:0005540">
    <property type="term" value="F:hyaluronic acid binding"/>
    <property type="evidence" value="ECO:0007669"/>
    <property type="project" value="InterPro"/>
</dbReference>
<evidence type="ECO:0000256" key="4">
    <source>
        <dbReference type="ARBA" id="ARBA00022989"/>
    </source>
</evidence>
<dbReference type="GO" id="GO:0005886">
    <property type="term" value="C:plasma membrane"/>
    <property type="evidence" value="ECO:0007669"/>
    <property type="project" value="TreeGrafter"/>
</dbReference>
<dbReference type="SUPFAM" id="SSF56436">
    <property type="entry name" value="C-type lectin-like"/>
    <property type="match status" value="1"/>
</dbReference>
<proteinExistence type="predicted"/>
<dbReference type="InterPro" id="IPR016186">
    <property type="entry name" value="C-type_lectin-like/link_sf"/>
</dbReference>
<keyword evidence="4 9" id="KW-1133">Transmembrane helix</keyword>
<feature type="domain" description="Link" evidence="10">
    <location>
        <begin position="153"/>
        <end position="253"/>
    </location>
</feature>
<organism evidence="11">
    <name type="scientific">viral metagenome</name>
    <dbReference type="NCBI Taxonomy" id="1070528"/>
    <lineage>
        <taxon>unclassified sequences</taxon>
        <taxon>metagenomes</taxon>
        <taxon>organismal metagenomes</taxon>
    </lineage>
</organism>
<dbReference type="InterPro" id="IPR043210">
    <property type="entry name" value="CD44_antigen-like"/>
</dbReference>
<dbReference type="InterPro" id="IPR000538">
    <property type="entry name" value="Link_dom"/>
</dbReference>
<feature type="transmembrane region" description="Helical" evidence="9">
    <location>
        <begin position="79"/>
        <end position="100"/>
    </location>
</feature>
<evidence type="ECO:0000256" key="6">
    <source>
        <dbReference type="ARBA" id="ARBA00023157"/>
    </source>
</evidence>
<evidence type="ECO:0000256" key="3">
    <source>
        <dbReference type="ARBA" id="ARBA00022729"/>
    </source>
</evidence>
<keyword evidence="5 9" id="KW-0472">Membrane</keyword>
<dbReference type="AlphaFoldDB" id="A0A6C0BF11"/>
<evidence type="ECO:0000256" key="1">
    <source>
        <dbReference type="ARBA" id="ARBA00004167"/>
    </source>
</evidence>
<evidence type="ECO:0000256" key="9">
    <source>
        <dbReference type="SAM" id="Phobius"/>
    </source>
</evidence>
<keyword evidence="3" id="KW-0732">Signal</keyword>
<keyword evidence="6" id="KW-1015">Disulfide bond</keyword>